<evidence type="ECO:0000313" key="4">
    <source>
        <dbReference type="Proteomes" id="UP000663854"/>
    </source>
</evidence>
<evidence type="ECO:0000313" key="3">
    <source>
        <dbReference type="EMBL" id="CAF1360479.1"/>
    </source>
</evidence>
<dbReference type="AlphaFoldDB" id="A0A814RMQ1"/>
<keyword evidence="1" id="KW-1133">Transmembrane helix</keyword>
<keyword evidence="5" id="KW-1185">Reference proteome</keyword>
<feature type="transmembrane region" description="Helical" evidence="1">
    <location>
        <begin position="184"/>
        <end position="207"/>
    </location>
</feature>
<proteinExistence type="predicted"/>
<keyword evidence="1" id="KW-0812">Transmembrane</keyword>
<organism evidence="2 4">
    <name type="scientific">Rotaria sordida</name>
    <dbReference type="NCBI Taxonomy" id="392033"/>
    <lineage>
        <taxon>Eukaryota</taxon>
        <taxon>Metazoa</taxon>
        <taxon>Spiralia</taxon>
        <taxon>Gnathifera</taxon>
        <taxon>Rotifera</taxon>
        <taxon>Eurotatoria</taxon>
        <taxon>Bdelloidea</taxon>
        <taxon>Philodinida</taxon>
        <taxon>Philodinidae</taxon>
        <taxon>Rotaria</taxon>
    </lineage>
</organism>
<dbReference type="EMBL" id="CAJNOL010001442">
    <property type="protein sequence ID" value="CAF1360479.1"/>
    <property type="molecule type" value="Genomic_DNA"/>
</dbReference>
<dbReference type="Proteomes" id="UP000663870">
    <property type="component" value="Unassembled WGS sequence"/>
</dbReference>
<reference evidence="2" key="1">
    <citation type="submission" date="2021-02" db="EMBL/GenBank/DDBJ databases">
        <authorList>
            <person name="Nowell W R."/>
        </authorList>
    </citation>
    <scope>NUCLEOTIDE SEQUENCE</scope>
</reference>
<keyword evidence="1" id="KW-0472">Membrane</keyword>
<sequence length="243" mass="27269">MFLYEDLSLPFKKKMTVTGICSIVFGLLLIGFELGQVFNGYDYSTIGTFINGIYSIYGGILFLVLCRQQIYALKSLLALIIIQLLILLSILILSCLVITSSHSPQCIPTDDYCEQYLLKKYRSKILAMLAITIYLLLLASTIFSLFITIQEWRARKLAANNISNRYLLINIPLPLRGNLQKTGIAYIVLGLLIAGLDVGLLLNGYLFSYYTGFISGFFSIVYGVVLIILSVLDFETLKFSNMN</sequence>
<dbReference type="Proteomes" id="UP000663854">
    <property type="component" value="Unassembled WGS sequence"/>
</dbReference>
<gene>
    <name evidence="3" type="ORF">JXQ802_LOCUS32596</name>
    <name evidence="2" type="ORF">PYM288_LOCUS21410</name>
</gene>
<feature type="transmembrane region" description="Helical" evidence="1">
    <location>
        <begin position="46"/>
        <end position="65"/>
    </location>
</feature>
<dbReference type="EMBL" id="CAJNOH010000843">
    <property type="protein sequence ID" value="CAF1134987.1"/>
    <property type="molecule type" value="Genomic_DNA"/>
</dbReference>
<feature type="transmembrane region" description="Helical" evidence="1">
    <location>
        <begin position="213"/>
        <end position="232"/>
    </location>
</feature>
<comment type="caution">
    <text evidence="2">The sequence shown here is derived from an EMBL/GenBank/DDBJ whole genome shotgun (WGS) entry which is preliminary data.</text>
</comment>
<evidence type="ECO:0000313" key="5">
    <source>
        <dbReference type="Proteomes" id="UP000663870"/>
    </source>
</evidence>
<name>A0A814RMQ1_9BILA</name>
<accession>A0A814RMQ1</accession>
<evidence type="ECO:0000256" key="1">
    <source>
        <dbReference type="SAM" id="Phobius"/>
    </source>
</evidence>
<protein>
    <submittedName>
        <fullName evidence="2">Uncharacterized protein</fullName>
    </submittedName>
</protein>
<feature type="transmembrane region" description="Helical" evidence="1">
    <location>
        <begin position="77"/>
        <end position="99"/>
    </location>
</feature>
<feature type="transmembrane region" description="Helical" evidence="1">
    <location>
        <begin position="125"/>
        <end position="147"/>
    </location>
</feature>
<feature type="transmembrane region" description="Helical" evidence="1">
    <location>
        <begin position="15"/>
        <end position="34"/>
    </location>
</feature>
<evidence type="ECO:0000313" key="2">
    <source>
        <dbReference type="EMBL" id="CAF1134987.1"/>
    </source>
</evidence>